<organism evidence="2 3">
    <name type="scientific">Aeromicrobium flavum</name>
    <dbReference type="NCBI Taxonomy" id="416568"/>
    <lineage>
        <taxon>Bacteria</taxon>
        <taxon>Bacillati</taxon>
        <taxon>Actinomycetota</taxon>
        <taxon>Actinomycetes</taxon>
        <taxon>Propionibacteriales</taxon>
        <taxon>Nocardioidaceae</taxon>
        <taxon>Aeromicrobium</taxon>
    </lineage>
</organism>
<keyword evidence="3" id="KW-1185">Reference proteome</keyword>
<feature type="region of interest" description="Disordered" evidence="1">
    <location>
        <begin position="1"/>
        <end position="74"/>
    </location>
</feature>
<gene>
    <name evidence="2" type="ORF">AFL01nite_05220</name>
</gene>
<accession>A0A512HS26</accession>
<evidence type="ECO:0000313" key="3">
    <source>
        <dbReference type="Proteomes" id="UP000321769"/>
    </source>
</evidence>
<evidence type="ECO:0000313" key="2">
    <source>
        <dbReference type="EMBL" id="GEO88195.1"/>
    </source>
</evidence>
<reference evidence="2 3" key="1">
    <citation type="submission" date="2019-07" db="EMBL/GenBank/DDBJ databases">
        <title>Whole genome shotgun sequence of Aeromicrobium flavum NBRC 107625.</title>
        <authorList>
            <person name="Hosoyama A."/>
            <person name="Uohara A."/>
            <person name="Ohji S."/>
            <person name="Ichikawa N."/>
        </authorList>
    </citation>
    <scope>NUCLEOTIDE SEQUENCE [LARGE SCALE GENOMIC DNA]</scope>
    <source>
        <strain evidence="2 3">NBRC 107625</strain>
    </source>
</reference>
<feature type="region of interest" description="Disordered" evidence="1">
    <location>
        <begin position="375"/>
        <end position="394"/>
    </location>
</feature>
<dbReference type="Proteomes" id="UP000321769">
    <property type="component" value="Unassembled WGS sequence"/>
</dbReference>
<dbReference type="AlphaFoldDB" id="A0A512HS26"/>
<proteinExistence type="predicted"/>
<protein>
    <submittedName>
        <fullName evidence="2">Uncharacterized protein</fullName>
    </submittedName>
</protein>
<name>A0A512HS26_9ACTN</name>
<evidence type="ECO:0000256" key="1">
    <source>
        <dbReference type="SAM" id="MobiDB-lite"/>
    </source>
</evidence>
<dbReference type="EMBL" id="BJZQ01000001">
    <property type="protein sequence ID" value="GEO88195.1"/>
    <property type="molecule type" value="Genomic_DNA"/>
</dbReference>
<dbReference type="RefSeq" id="WP_146825514.1">
    <property type="nucleotide sequence ID" value="NZ_BAAAYQ010000001.1"/>
</dbReference>
<comment type="caution">
    <text evidence="2">The sequence shown here is derived from an EMBL/GenBank/DDBJ whole genome shotgun (WGS) entry which is preliminary data.</text>
</comment>
<sequence>MSTTFINPADPQITDSSPSAEQIAEAITARQNKRASIFDGGDSGASGEAAPTRGWVHPVARRREERRKAKPISGSQISELATRVEEAAPAVVVRSFKPVADARQHAVDLIELVYEARAHYDAVASEEAAEDSAIRHAIESSVDDPDVEIPEASDWAAETQRRMVRLARSHGEAKRAVDAFETAVHSITPSDLLPLAEEARKELAKQHKTAVTALSRAQAAASAVEAAQSDLAALAIGAGLRQWSGAGGTFASALTRALSEARQEAEAVDLGDSYWADDTIPDVVLRNLADGNQTAQFVLACIERLAGRHSRNGGYLSVAHQDLLLAQLPDGLPDRGAVAAFVESRGSVRAAHEAIGRRISAATRGTVHDLRTTQLGASGSERITASSEGNESTD</sequence>